<dbReference type="InterPro" id="IPR019401">
    <property type="entry name" value="Znf_CHCC"/>
</dbReference>
<evidence type="ECO:0000256" key="1">
    <source>
        <dbReference type="SAM" id="MobiDB-lite"/>
    </source>
</evidence>
<dbReference type="Gene3D" id="2.60.260.40">
    <property type="entry name" value="q5lls5 like domains"/>
    <property type="match status" value="1"/>
</dbReference>
<sequence>MSASRLRAVQPFSRQLASCRRTFAVSARQLEAKANLPNPGPQTKAPAVTTDEPPQVTPGAVPHEVYQAPNRAGIWSRSQRPRSEAMTGPRFEQTDFDLQPQPYSAMELVHKQPVRWTHDRIVVCDGGGGPTGHPKIYINTDKPEIAVCGYCGAPFAHEHSRKHLESLPATSYPL</sequence>
<protein>
    <recommendedName>
        <fullName evidence="2">Zinc finger CHCC-type domain-containing protein</fullName>
    </recommendedName>
</protein>
<dbReference type="GO" id="GO:0006120">
    <property type="term" value="P:mitochondrial electron transport, NADH to ubiquinone"/>
    <property type="evidence" value="ECO:0007669"/>
    <property type="project" value="TreeGrafter"/>
</dbReference>
<dbReference type="PANTHER" id="PTHR13156">
    <property type="entry name" value="NADH-UBIQUINONE OXIDOREDUCTASE 13 KD-A SUBUNIT"/>
    <property type="match status" value="1"/>
</dbReference>
<dbReference type="GO" id="GO:0005739">
    <property type="term" value="C:mitochondrion"/>
    <property type="evidence" value="ECO:0007669"/>
    <property type="project" value="GOC"/>
</dbReference>
<dbReference type="FunFam" id="2.60.260.40:FF:000003">
    <property type="entry name" value="NADH dehydrogenase [ubiquinone] iron-sulfur protein 6, mitochondrial"/>
    <property type="match status" value="1"/>
</dbReference>
<feature type="domain" description="Zinc finger CHCC-type" evidence="2">
    <location>
        <begin position="120"/>
        <end position="155"/>
    </location>
</feature>
<accession>A0AA38RQ20</accession>
<dbReference type="EMBL" id="JANBVN010000059">
    <property type="protein sequence ID" value="KAJ9152200.1"/>
    <property type="molecule type" value="Genomic_DNA"/>
</dbReference>
<keyword evidence="4" id="KW-1185">Reference proteome</keyword>
<dbReference type="AlphaFoldDB" id="A0AA38RQ20"/>
<comment type="caution">
    <text evidence="3">The sequence shown here is derived from an EMBL/GenBank/DDBJ whole genome shotgun (WGS) entry which is preliminary data.</text>
</comment>
<evidence type="ECO:0000259" key="2">
    <source>
        <dbReference type="Pfam" id="PF10276"/>
    </source>
</evidence>
<evidence type="ECO:0000313" key="3">
    <source>
        <dbReference type="EMBL" id="KAJ9152200.1"/>
    </source>
</evidence>
<proteinExistence type="predicted"/>
<gene>
    <name evidence="3" type="ORF">NKR19_g4659</name>
</gene>
<reference evidence="3" key="1">
    <citation type="submission" date="2022-07" db="EMBL/GenBank/DDBJ databases">
        <title>Fungi with potential for degradation of polypropylene.</title>
        <authorList>
            <person name="Gostincar C."/>
        </authorList>
    </citation>
    <scope>NUCLEOTIDE SEQUENCE</scope>
    <source>
        <strain evidence="3">EXF-13287</strain>
    </source>
</reference>
<feature type="region of interest" description="Disordered" evidence="1">
    <location>
        <begin position="30"/>
        <end position="58"/>
    </location>
</feature>
<dbReference type="PANTHER" id="PTHR13156:SF0">
    <property type="entry name" value="NADH DEHYDROGENASE [UBIQUINONE] IRON-SULFUR PROTEIN 6, MITOCHONDRIAL"/>
    <property type="match status" value="1"/>
</dbReference>
<dbReference type="Pfam" id="PF10276">
    <property type="entry name" value="zf-CHCC"/>
    <property type="match status" value="1"/>
</dbReference>
<evidence type="ECO:0000313" key="4">
    <source>
        <dbReference type="Proteomes" id="UP001174691"/>
    </source>
</evidence>
<organism evidence="3 4">
    <name type="scientific">Coniochaeta hoffmannii</name>
    <dbReference type="NCBI Taxonomy" id="91930"/>
    <lineage>
        <taxon>Eukaryota</taxon>
        <taxon>Fungi</taxon>
        <taxon>Dikarya</taxon>
        <taxon>Ascomycota</taxon>
        <taxon>Pezizomycotina</taxon>
        <taxon>Sordariomycetes</taxon>
        <taxon>Sordariomycetidae</taxon>
        <taxon>Coniochaetales</taxon>
        <taxon>Coniochaetaceae</taxon>
        <taxon>Coniochaeta</taxon>
    </lineage>
</organism>
<name>A0AA38RQ20_9PEZI</name>
<dbReference type="Proteomes" id="UP001174691">
    <property type="component" value="Unassembled WGS sequence"/>
</dbReference>